<dbReference type="EMBL" id="BJWL01000028">
    <property type="protein sequence ID" value="GFZ20490.1"/>
    <property type="molecule type" value="Genomic_DNA"/>
</dbReference>
<organism evidence="1 2">
    <name type="scientific">Actinidia rufa</name>
    <dbReference type="NCBI Taxonomy" id="165716"/>
    <lineage>
        <taxon>Eukaryota</taxon>
        <taxon>Viridiplantae</taxon>
        <taxon>Streptophyta</taxon>
        <taxon>Embryophyta</taxon>
        <taxon>Tracheophyta</taxon>
        <taxon>Spermatophyta</taxon>
        <taxon>Magnoliopsida</taxon>
        <taxon>eudicotyledons</taxon>
        <taxon>Gunneridae</taxon>
        <taxon>Pentapetalae</taxon>
        <taxon>asterids</taxon>
        <taxon>Ericales</taxon>
        <taxon>Actinidiaceae</taxon>
        <taxon>Actinidia</taxon>
    </lineage>
</organism>
<accession>A0A7J0HBK8</accession>
<proteinExistence type="predicted"/>
<reference evidence="1 2" key="1">
    <citation type="submission" date="2019-07" db="EMBL/GenBank/DDBJ databases">
        <title>De Novo Assembly of kiwifruit Actinidia rufa.</title>
        <authorList>
            <person name="Sugita-Konishi S."/>
            <person name="Sato K."/>
            <person name="Mori E."/>
            <person name="Abe Y."/>
            <person name="Kisaki G."/>
            <person name="Hamano K."/>
            <person name="Suezawa K."/>
            <person name="Otani M."/>
            <person name="Fukuda T."/>
            <person name="Manabe T."/>
            <person name="Gomi K."/>
            <person name="Tabuchi M."/>
            <person name="Akimitsu K."/>
            <person name="Kataoka I."/>
        </authorList>
    </citation>
    <scope>NUCLEOTIDE SEQUENCE [LARGE SCALE GENOMIC DNA]</scope>
    <source>
        <strain evidence="2">cv. Fuchu</strain>
    </source>
</reference>
<evidence type="ECO:0000313" key="2">
    <source>
        <dbReference type="Proteomes" id="UP000585474"/>
    </source>
</evidence>
<protein>
    <submittedName>
        <fullName evidence="1">Uncharacterized protein</fullName>
    </submittedName>
</protein>
<dbReference type="AlphaFoldDB" id="A0A7J0HBK8"/>
<dbReference type="Proteomes" id="UP000585474">
    <property type="component" value="Unassembled WGS sequence"/>
</dbReference>
<comment type="caution">
    <text evidence="1">The sequence shown here is derived from an EMBL/GenBank/DDBJ whole genome shotgun (WGS) entry which is preliminary data.</text>
</comment>
<evidence type="ECO:0000313" key="1">
    <source>
        <dbReference type="EMBL" id="GFZ20490.1"/>
    </source>
</evidence>
<sequence>MNSISTFRLRSILIHSLNHRRPPLPPSHHQQSRPLRPPIFYFRFHPRHRSLGCSAAYVHSNHGVATAPWAAQLFMSTAIMVLYNTGVGDRGE</sequence>
<name>A0A7J0HBK8_9ERIC</name>
<keyword evidence="2" id="KW-1185">Reference proteome</keyword>
<gene>
    <name evidence="1" type="ORF">Acr_28g0011950</name>
</gene>